<keyword evidence="10" id="KW-1185">Reference proteome</keyword>
<protein>
    <recommendedName>
        <fullName evidence="2">DNA-directed RNA polymerase</fullName>
        <ecNumber evidence="2">2.7.7.6</ecNumber>
    </recommendedName>
</protein>
<sequence length="1188" mass="136284">MKIRLRNISISKSIAIVPPTRNLTQIRLRSSYTKSLTRPQWKHIHEFTDKLQRKELAQARSLLTKSFKSYELLHPRIIQIMLMQLLDYQLQHGVQDAYALVLLYEEFGAYKPVNTIDLELEIVQRDIELKFFVCFLQLFVDLEDTMTPMSQKILHHKIQSLATTYQFQQHELDRILTTHDRRRIYNLVVGSYTTFDTSTDLLHSGSLVPLDSLCEFIAANRYSEYDSHTQKKAPMYELYDLLLSEDEQRVFMQKYMRFNSIKQSVIERSSQILKPTKEIGDSEQIQMNHQFDQWIKQIIEGMEDLLVQLKNVPLSATKDEIPSHLLHVFQYRLVIESLPKKITAEIILSHLLSKCATESKYQAATVVSICKSLAPCFDWIGTTTSLGLTLSFEERVSIIGSLLDIPIRRCTFLKKSSKVPTPVFQYWLAKTLPSEKLKTIGAIKIDPYLMPTIRKTVWSSKAMNITLPMLSTPVPWSSPNKGGNLFQRKSFLLLSQEASEPHPLIFKADENHDLDSTYNVLTNLGSVAWAINPRMIQTFSEALKYPNGFMNITPTLECIPHVVLPEPNEADYESKDAFYRARKMIHGKNADAHKEYIALYTIREQLETTAKIAQAYASNGDMIYFPHGVDFRGRTYPFTTPLNHHSQDVVRSLLMMWNAKPLGPNGLQWLKYHLGGMYGSVLPFEDRIAYIDSHMDDIIDSAQHPFDCKGWWKNGLKPFQTLSLCFELASITKFVNEGNKVEEYPCRIMIHLDGSCNGLQHYSALGRDIEGGKAVNLIHGNNDDIRGDIYETVRSTVANKFQTKLNDTTVDSEEKRLSKLALSILSRKMVKQTVMTSVYGVTPFGARLQVKKRISELLEELEIKKREGVPIEVDVESINKLKFELAFQIANATLDSIDELFSNAKRIEDWLKENCFRVLTSFHKPQISFVNAKFYQPFMWYTYSRFLVIQDYTAKSTINVPSALQLITLSNRTSSSSINLRKHLNSIPPNFVHSLDSSHLALTCLAAHDAGVTFAAVHDSFWTYPSQAEQLGTILRQTFVELHSSNILETLVTDLKSYTRASFQLVWICNKENPQLVQAILDLRKAYHVPNVDKTEYFDGVLSHEFNETSKAEVTPKTLVEVYNPKLYHRTTQKSLKEYNESVVAVKSRIEFNVDNFTPVLIPIRLLDPPTKGQLDINDILKSTYFFS</sequence>
<evidence type="ECO:0000256" key="5">
    <source>
        <dbReference type="ARBA" id="ARBA00022695"/>
    </source>
</evidence>
<dbReference type="InterPro" id="IPR002092">
    <property type="entry name" value="DNA-dir_Rpol_phage-type"/>
</dbReference>
<evidence type="ECO:0000256" key="3">
    <source>
        <dbReference type="ARBA" id="ARBA00022478"/>
    </source>
</evidence>
<dbReference type="AlphaFoldDB" id="A0A9P7V9S3"/>
<name>A0A9P7V9S3_9ASCO</name>
<evidence type="ECO:0000256" key="6">
    <source>
        <dbReference type="ARBA" id="ARBA00023163"/>
    </source>
</evidence>
<dbReference type="GO" id="GO:0006390">
    <property type="term" value="P:mitochondrial transcription"/>
    <property type="evidence" value="ECO:0007669"/>
    <property type="project" value="TreeGrafter"/>
</dbReference>
<reference evidence="9" key="1">
    <citation type="submission" date="2021-03" db="EMBL/GenBank/DDBJ databases">
        <authorList>
            <person name="Palmer J.M."/>
        </authorList>
    </citation>
    <scope>NUCLEOTIDE SEQUENCE</scope>
    <source>
        <strain evidence="9">ARV_011</strain>
    </source>
</reference>
<dbReference type="GO" id="GO:0001018">
    <property type="term" value="F:mitochondrial promoter sequence-specific DNA binding"/>
    <property type="evidence" value="ECO:0007669"/>
    <property type="project" value="TreeGrafter"/>
</dbReference>
<dbReference type="Gene3D" id="1.10.287.280">
    <property type="match status" value="1"/>
</dbReference>
<dbReference type="Pfam" id="PF14700">
    <property type="entry name" value="RPOL_N"/>
    <property type="match status" value="1"/>
</dbReference>
<dbReference type="SMART" id="SM01311">
    <property type="entry name" value="RPOL_N"/>
    <property type="match status" value="1"/>
</dbReference>
<dbReference type="SUPFAM" id="SSF56672">
    <property type="entry name" value="DNA/RNA polymerases"/>
    <property type="match status" value="1"/>
</dbReference>
<accession>A0A9P7V9S3</accession>
<evidence type="ECO:0000256" key="7">
    <source>
        <dbReference type="ARBA" id="ARBA00048552"/>
    </source>
</evidence>
<dbReference type="PROSITE" id="PS00489">
    <property type="entry name" value="RNA_POL_PHAGE_2"/>
    <property type="match status" value="1"/>
</dbReference>
<proteinExistence type="inferred from homology"/>
<dbReference type="OrthoDB" id="276422at2759"/>
<dbReference type="GO" id="GO:0003899">
    <property type="term" value="F:DNA-directed RNA polymerase activity"/>
    <property type="evidence" value="ECO:0007669"/>
    <property type="project" value="UniProtKB-EC"/>
</dbReference>
<dbReference type="InterPro" id="IPR043502">
    <property type="entry name" value="DNA/RNA_pol_sf"/>
</dbReference>
<keyword evidence="5" id="KW-0548">Nucleotidyltransferase</keyword>
<evidence type="ECO:0000256" key="2">
    <source>
        <dbReference type="ARBA" id="ARBA00012418"/>
    </source>
</evidence>
<keyword evidence="4" id="KW-0808">Transferase</keyword>
<organism evidence="9 10">
    <name type="scientific">Scheffersomyces spartinae</name>
    <dbReference type="NCBI Taxonomy" id="45513"/>
    <lineage>
        <taxon>Eukaryota</taxon>
        <taxon>Fungi</taxon>
        <taxon>Dikarya</taxon>
        <taxon>Ascomycota</taxon>
        <taxon>Saccharomycotina</taxon>
        <taxon>Pichiomycetes</taxon>
        <taxon>Debaryomycetaceae</taxon>
        <taxon>Scheffersomyces</taxon>
    </lineage>
</organism>
<evidence type="ECO:0000256" key="4">
    <source>
        <dbReference type="ARBA" id="ARBA00022679"/>
    </source>
</evidence>
<dbReference type="InterPro" id="IPR037159">
    <property type="entry name" value="RNA_POL_N_sf"/>
</dbReference>
<dbReference type="InterPro" id="IPR029262">
    <property type="entry name" value="RPOL_N"/>
</dbReference>
<dbReference type="EMBL" id="JAHMUF010000010">
    <property type="protein sequence ID" value="KAG7193655.1"/>
    <property type="molecule type" value="Genomic_DNA"/>
</dbReference>
<comment type="caution">
    <text evidence="9">The sequence shown here is derived from an EMBL/GenBank/DDBJ whole genome shotgun (WGS) entry which is preliminary data.</text>
</comment>
<comment type="catalytic activity">
    <reaction evidence="7">
        <text>RNA(n) + a ribonucleoside 5'-triphosphate = RNA(n+1) + diphosphate</text>
        <dbReference type="Rhea" id="RHEA:21248"/>
        <dbReference type="Rhea" id="RHEA-COMP:14527"/>
        <dbReference type="Rhea" id="RHEA-COMP:17342"/>
        <dbReference type="ChEBI" id="CHEBI:33019"/>
        <dbReference type="ChEBI" id="CHEBI:61557"/>
        <dbReference type="ChEBI" id="CHEBI:140395"/>
        <dbReference type="EC" id="2.7.7.6"/>
    </reaction>
</comment>
<dbReference type="GeneID" id="66113714"/>
<dbReference type="GO" id="GO:0034245">
    <property type="term" value="C:mitochondrial DNA-directed RNA polymerase complex"/>
    <property type="evidence" value="ECO:0007669"/>
    <property type="project" value="TreeGrafter"/>
</dbReference>
<dbReference type="Proteomes" id="UP000790833">
    <property type="component" value="Unassembled WGS sequence"/>
</dbReference>
<feature type="domain" description="DNA-directed RNA polymerase N-terminal" evidence="8">
    <location>
        <begin position="261"/>
        <end position="526"/>
    </location>
</feature>
<evidence type="ECO:0000259" key="8">
    <source>
        <dbReference type="SMART" id="SM01311"/>
    </source>
</evidence>
<dbReference type="EC" id="2.7.7.6" evidence="2"/>
<dbReference type="Pfam" id="PF00940">
    <property type="entry name" value="RNA_pol"/>
    <property type="match status" value="1"/>
</dbReference>
<evidence type="ECO:0000256" key="1">
    <source>
        <dbReference type="ARBA" id="ARBA00009493"/>
    </source>
</evidence>
<keyword evidence="3" id="KW-0240">DNA-directed RNA polymerase</keyword>
<dbReference type="Gene3D" id="1.10.1320.10">
    <property type="entry name" value="DNA-directed RNA polymerase, N-terminal domain"/>
    <property type="match status" value="1"/>
</dbReference>
<dbReference type="InterPro" id="IPR046950">
    <property type="entry name" value="DNA-dir_Rpol_C_phage-type"/>
</dbReference>
<evidence type="ECO:0000313" key="9">
    <source>
        <dbReference type="EMBL" id="KAG7193655.1"/>
    </source>
</evidence>
<comment type="similarity">
    <text evidence="1">Belongs to the phage and mitochondrial RNA polymerase family.</text>
</comment>
<dbReference type="RefSeq" id="XP_043049203.1">
    <property type="nucleotide sequence ID" value="XM_043191191.1"/>
</dbReference>
<dbReference type="PANTHER" id="PTHR10102:SF0">
    <property type="entry name" value="DNA-DIRECTED RNA POLYMERASE, MITOCHONDRIAL"/>
    <property type="match status" value="1"/>
</dbReference>
<keyword evidence="6" id="KW-0804">Transcription</keyword>
<dbReference type="PANTHER" id="PTHR10102">
    <property type="entry name" value="DNA-DIRECTED RNA POLYMERASE, MITOCHONDRIAL"/>
    <property type="match status" value="1"/>
</dbReference>
<evidence type="ECO:0000313" key="10">
    <source>
        <dbReference type="Proteomes" id="UP000790833"/>
    </source>
</evidence>
<gene>
    <name evidence="9" type="ORF">KQ657_000340</name>
</gene>
<dbReference type="Gene3D" id="1.10.150.20">
    <property type="entry name" value="5' to 3' exonuclease, C-terminal subdomain"/>
    <property type="match status" value="1"/>
</dbReference>